<evidence type="ECO:0000313" key="20">
    <source>
        <dbReference type="Proteomes" id="UP000546986"/>
    </source>
</evidence>
<reference evidence="19 20" key="1">
    <citation type="submission" date="2019-09" db="EMBL/GenBank/DDBJ databases">
        <title>Bird 10,000 Genomes (B10K) Project - Family phase.</title>
        <authorList>
            <person name="Zhang G."/>
        </authorList>
    </citation>
    <scope>NUCLEOTIDE SEQUENCE [LARGE SCALE GENOMIC DNA]</scope>
    <source>
        <strain evidence="19">B10K-DU-002-30</strain>
        <tissue evidence="19">Muscle</tissue>
    </source>
</reference>
<dbReference type="InterPro" id="IPR041075">
    <property type="entry name" value="NOD1/2_WH"/>
</dbReference>
<keyword evidence="15" id="KW-0449">Lipoprotein</keyword>
<keyword evidence="20" id="KW-1185">Reference proteome</keyword>
<keyword evidence="14" id="KW-0564">Palmitate</keyword>
<evidence type="ECO:0000256" key="2">
    <source>
        <dbReference type="ARBA" id="ARBA00004193"/>
    </source>
</evidence>
<dbReference type="Pfam" id="PF17779">
    <property type="entry name" value="WHD_NOD2"/>
    <property type="match status" value="1"/>
</dbReference>
<dbReference type="InterPro" id="IPR041267">
    <property type="entry name" value="NLRP_HD2"/>
</dbReference>
<feature type="non-terminal residue" evidence="19">
    <location>
        <position position="1"/>
    </location>
</feature>
<dbReference type="Pfam" id="PF05729">
    <property type="entry name" value="NACHT"/>
    <property type="match status" value="1"/>
</dbReference>
<evidence type="ECO:0000256" key="3">
    <source>
        <dbReference type="ARBA" id="ARBA00004496"/>
    </source>
</evidence>
<comment type="subcellular location">
    <subcellularLocation>
        <location evidence="1">Basolateral cell membrane</location>
    </subcellularLocation>
    <subcellularLocation>
        <location evidence="2">Cell membrane</location>
        <topology evidence="2">Lipid-anchor</topology>
    </subcellularLocation>
    <subcellularLocation>
        <location evidence="3">Cytoplasm</location>
    </subcellularLocation>
</comment>
<evidence type="ECO:0000256" key="4">
    <source>
        <dbReference type="ARBA" id="ARBA00022475"/>
    </source>
</evidence>
<dbReference type="GO" id="GO:0045087">
    <property type="term" value="P:innate immune response"/>
    <property type="evidence" value="ECO:0007669"/>
    <property type="project" value="UniProtKB-KW"/>
</dbReference>
<dbReference type="GO" id="GO:0042981">
    <property type="term" value="P:regulation of apoptotic process"/>
    <property type="evidence" value="ECO:0007669"/>
    <property type="project" value="InterPro"/>
</dbReference>
<evidence type="ECO:0000256" key="16">
    <source>
        <dbReference type="ARBA" id="ARBA00038296"/>
    </source>
</evidence>
<evidence type="ECO:0000256" key="12">
    <source>
        <dbReference type="ARBA" id="ARBA00022859"/>
    </source>
</evidence>
<dbReference type="InterPro" id="IPR032675">
    <property type="entry name" value="LRR_dom_sf"/>
</dbReference>
<dbReference type="InterPro" id="IPR007111">
    <property type="entry name" value="NACHT_NTPase"/>
</dbReference>
<dbReference type="AlphaFoldDB" id="A0A7L1QP56"/>
<dbReference type="InterPro" id="IPR011029">
    <property type="entry name" value="DEATH-like_dom_sf"/>
</dbReference>
<dbReference type="Pfam" id="PF17776">
    <property type="entry name" value="NLRC4_HD2"/>
    <property type="match status" value="1"/>
</dbReference>
<dbReference type="InterPro" id="IPR001611">
    <property type="entry name" value="Leu-rich_rpt"/>
</dbReference>
<dbReference type="InterPro" id="IPR027417">
    <property type="entry name" value="P-loop_NTPase"/>
</dbReference>
<evidence type="ECO:0000256" key="5">
    <source>
        <dbReference type="ARBA" id="ARBA00022490"/>
    </source>
</evidence>
<dbReference type="FunFam" id="1.10.533.10:FF:000047">
    <property type="entry name" value="Nucleotide-binding oligomerization domain-containing protein 1"/>
    <property type="match status" value="1"/>
</dbReference>
<dbReference type="SMART" id="SM00368">
    <property type="entry name" value="LRR_RI"/>
    <property type="match status" value="7"/>
</dbReference>
<evidence type="ECO:0000256" key="14">
    <source>
        <dbReference type="ARBA" id="ARBA00023139"/>
    </source>
</evidence>
<dbReference type="FunFam" id="3.40.50.300:FF:001074">
    <property type="entry name" value="Nucleotide binding oligomerization domain containing 1"/>
    <property type="match status" value="1"/>
</dbReference>
<evidence type="ECO:0000256" key="10">
    <source>
        <dbReference type="ARBA" id="ARBA00022840"/>
    </source>
</evidence>
<evidence type="ECO:0000313" key="19">
    <source>
        <dbReference type="EMBL" id="NXO25666.1"/>
    </source>
</evidence>
<dbReference type="PROSITE" id="PS50837">
    <property type="entry name" value="NACHT"/>
    <property type="match status" value="1"/>
</dbReference>
<dbReference type="InterPro" id="IPR051261">
    <property type="entry name" value="NLR"/>
</dbReference>
<evidence type="ECO:0000256" key="8">
    <source>
        <dbReference type="ARBA" id="ARBA00022737"/>
    </source>
</evidence>
<dbReference type="SUPFAM" id="SSF47986">
    <property type="entry name" value="DEATH domain"/>
    <property type="match status" value="1"/>
</dbReference>
<evidence type="ECO:0000256" key="1">
    <source>
        <dbReference type="ARBA" id="ARBA00004187"/>
    </source>
</evidence>
<dbReference type="Pfam" id="PF00619">
    <property type="entry name" value="CARD"/>
    <property type="match status" value="1"/>
</dbReference>
<dbReference type="Proteomes" id="UP000546986">
    <property type="component" value="Unassembled WGS sequence"/>
</dbReference>
<evidence type="ECO:0000256" key="15">
    <source>
        <dbReference type="ARBA" id="ARBA00023288"/>
    </source>
</evidence>
<keyword evidence="6" id="KW-0399">Innate immunity</keyword>
<feature type="non-terminal residue" evidence="19">
    <location>
        <position position="927"/>
    </location>
</feature>
<keyword evidence="10" id="KW-0067">ATP-binding</keyword>
<evidence type="ECO:0000256" key="9">
    <source>
        <dbReference type="ARBA" id="ARBA00022741"/>
    </source>
</evidence>
<protein>
    <submittedName>
        <fullName evidence="19">NOD1 protein</fullName>
    </submittedName>
</protein>
<evidence type="ECO:0000256" key="13">
    <source>
        <dbReference type="ARBA" id="ARBA00023136"/>
    </source>
</evidence>
<keyword evidence="7" id="KW-0433">Leucine-rich repeat</keyword>
<evidence type="ECO:0000256" key="7">
    <source>
        <dbReference type="ARBA" id="ARBA00022614"/>
    </source>
</evidence>
<dbReference type="SUPFAM" id="SSF52047">
    <property type="entry name" value="RNI-like"/>
    <property type="match status" value="1"/>
</dbReference>
<dbReference type="Gene3D" id="1.10.533.10">
    <property type="entry name" value="Death Domain, Fas"/>
    <property type="match status" value="1"/>
</dbReference>
<accession>A0A7L1QP56</accession>
<dbReference type="Gene3D" id="3.80.10.10">
    <property type="entry name" value="Ribonuclease Inhibitor"/>
    <property type="match status" value="2"/>
</dbReference>
<keyword evidence="4" id="KW-1003">Cell membrane</keyword>
<keyword evidence="11" id="KW-0832">Ubl conjugation</keyword>
<comment type="caution">
    <text evidence="19">The sequence shown here is derived from an EMBL/GenBank/DDBJ whole genome shotgun (WGS) entry which is preliminary data.</text>
</comment>
<keyword evidence="9" id="KW-0547">Nucleotide-binding</keyword>
<keyword evidence="5" id="KW-0963">Cytoplasm</keyword>
<keyword evidence="12" id="KW-0391">Immunity</keyword>
<sequence>MAGQLCADVDISVKKPPGASPQSFIALLKVHRELLVGRIRNTQCLIDNLMKNDYFSTEDAEIVVQFPTQADKVRKILDLVQSKGEEVSEYFVYVLRKVTDAYYELQPWLDEIGYEPSENIGSKPVVNTDPVSRYCQKLRHELGRDSKFVMLYAQKEDMLLEEIYSNSIMELVSFTNESLGQVDQLEALFDDAVGLINEDGETVYVYGDAGIGKSILLQKIQSVWARKELDIGAKFFFRFRCRMFSCFKEDVAICLKDLLFKYNCYPDQDPTEVFHHILQFPHTVLFTFDGFDEIYSSFDLSSLPEVCSPDEPIHPLALLVSLLRGKLLKGSKKVLTARTGTEIQKNIIRKKVLLRGFSRNNLKEYTAMFFKDERHRALVSNQLEANPNLCSLCSVPLFCWIIFKCFEHFHSMFDSHELPDSSVTLTDVFLLMIEVHLNRSVKTSLLKSNIRSQAEMFKSRKESLLALGKMAYKGMENSSFIFEQEEVSSANISEEDLQLGFLRTVKGYSGCDSQATYEFLHLTLQSFFTALFLVMEEKVGPEELLEFFNECSSMETAQPTCLRIPWLKKQLAGEDPFQNTEHFNFTNMFLCGLLSGSREKLFRHLVSPAVIKRKRKTLITYLGRSMKSHLKGFTRSRLKSYNQVQVQPNFVWMLRCLYETQSEKVGRMAARRMHANYIKLAYCNACSADCSAISFVVHHFQKRLALDLDNNNIHDYGIKQLQPCFSKLAVIRLSVNQVTDHGVKILYEELSKYRIVSFLGLYNNQITDVGAKYVAKLIEECSSLEYVKIGANKITSEGGKCLAQAIQKSKTMFEIGMWGNQVGDEGAKAFAEALRNHPRLTNVSLAFNGITTEGGKSIAEAMQHNNSVRIFWLTKNEMDDEAAMSFAEMLKVNKKLVHLWLIQNQITAKGVKYLNEALKENTTIQEI</sequence>
<gene>
    <name evidence="19" type="primary">Nod1</name>
    <name evidence="19" type="ORF">CISJUN_R09230</name>
</gene>
<dbReference type="PANTHER" id="PTHR24106">
    <property type="entry name" value="NACHT, LRR AND CARD DOMAINS-CONTAINING"/>
    <property type="match status" value="1"/>
</dbReference>
<dbReference type="GO" id="GO:0005737">
    <property type="term" value="C:cytoplasm"/>
    <property type="evidence" value="ECO:0007669"/>
    <property type="project" value="UniProtKB-SubCell"/>
</dbReference>
<dbReference type="InterPro" id="IPR001315">
    <property type="entry name" value="CARD"/>
</dbReference>
<dbReference type="GO" id="GO:0005524">
    <property type="term" value="F:ATP binding"/>
    <property type="evidence" value="ECO:0007669"/>
    <property type="project" value="UniProtKB-KW"/>
</dbReference>
<evidence type="ECO:0000259" key="18">
    <source>
        <dbReference type="PROSITE" id="PS50837"/>
    </source>
</evidence>
<organism evidence="19 20">
    <name type="scientific">Cisticola juncidis</name>
    <dbReference type="NCBI Taxonomy" id="52622"/>
    <lineage>
        <taxon>Eukaryota</taxon>
        <taxon>Metazoa</taxon>
        <taxon>Chordata</taxon>
        <taxon>Craniata</taxon>
        <taxon>Vertebrata</taxon>
        <taxon>Euteleostomi</taxon>
        <taxon>Archelosauria</taxon>
        <taxon>Archosauria</taxon>
        <taxon>Dinosauria</taxon>
        <taxon>Saurischia</taxon>
        <taxon>Theropoda</taxon>
        <taxon>Coelurosauria</taxon>
        <taxon>Aves</taxon>
        <taxon>Neognathae</taxon>
        <taxon>Neoaves</taxon>
        <taxon>Telluraves</taxon>
        <taxon>Australaves</taxon>
        <taxon>Passeriformes</taxon>
        <taxon>Sylvioidea</taxon>
        <taxon>Cisticolidae</taxon>
        <taxon>Cisticola</taxon>
    </lineage>
</organism>
<dbReference type="Gene3D" id="3.40.50.300">
    <property type="entry name" value="P-loop containing nucleotide triphosphate hydrolases"/>
    <property type="match status" value="1"/>
</dbReference>
<dbReference type="EMBL" id="VXBR01005646">
    <property type="protein sequence ID" value="NXO25666.1"/>
    <property type="molecule type" value="Genomic_DNA"/>
</dbReference>
<proteinExistence type="inferred from homology"/>
<feature type="domain" description="NACHT" evidence="18">
    <location>
        <begin position="201"/>
        <end position="340"/>
    </location>
</feature>
<evidence type="ECO:0000256" key="11">
    <source>
        <dbReference type="ARBA" id="ARBA00022843"/>
    </source>
</evidence>
<name>A0A7L1QP56_9PASS</name>
<feature type="domain" description="CARD" evidence="17">
    <location>
        <begin position="20"/>
        <end position="97"/>
    </location>
</feature>
<dbReference type="CDD" id="cd08324">
    <property type="entry name" value="CARD_NOD1_CARD4"/>
    <property type="match status" value="1"/>
</dbReference>
<dbReference type="Pfam" id="PF13516">
    <property type="entry name" value="LRR_6"/>
    <property type="match status" value="3"/>
</dbReference>
<dbReference type="PROSITE" id="PS50209">
    <property type="entry name" value="CARD"/>
    <property type="match status" value="1"/>
</dbReference>
<evidence type="ECO:0000259" key="17">
    <source>
        <dbReference type="PROSITE" id="PS50209"/>
    </source>
</evidence>
<dbReference type="FunFam" id="3.80.10.10:FF:000666">
    <property type="entry name" value="Nucleotide-binding oligomerization domain-containing protein 1"/>
    <property type="match status" value="1"/>
</dbReference>
<keyword evidence="8" id="KW-0677">Repeat</keyword>
<evidence type="ECO:0000256" key="6">
    <source>
        <dbReference type="ARBA" id="ARBA00022588"/>
    </source>
</evidence>
<dbReference type="GO" id="GO:0016323">
    <property type="term" value="C:basolateral plasma membrane"/>
    <property type="evidence" value="ECO:0007669"/>
    <property type="project" value="UniProtKB-SubCell"/>
</dbReference>
<keyword evidence="13" id="KW-0472">Membrane</keyword>
<comment type="similarity">
    <text evidence="16">Belongs to the NOD1-NOD2 family.</text>
</comment>